<organism evidence="1 2">
    <name type="scientific">Acaulospora colombiana</name>
    <dbReference type="NCBI Taxonomy" id="27376"/>
    <lineage>
        <taxon>Eukaryota</taxon>
        <taxon>Fungi</taxon>
        <taxon>Fungi incertae sedis</taxon>
        <taxon>Mucoromycota</taxon>
        <taxon>Glomeromycotina</taxon>
        <taxon>Glomeromycetes</taxon>
        <taxon>Diversisporales</taxon>
        <taxon>Acaulosporaceae</taxon>
        <taxon>Acaulospora</taxon>
    </lineage>
</organism>
<accession>A0ACA9PH30</accession>
<comment type="caution">
    <text evidence="1">The sequence shown here is derived from an EMBL/GenBank/DDBJ whole genome shotgun (WGS) entry which is preliminary data.</text>
</comment>
<evidence type="ECO:0000313" key="1">
    <source>
        <dbReference type="EMBL" id="CAG8709395.1"/>
    </source>
</evidence>
<gene>
    <name evidence="1" type="ORF">ACOLOM_LOCUS10590</name>
</gene>
<reference evidence="1" key="1">
    <citation type="submission" date="2021-06" db="EMBL/GenBank/DDBJ databases">
        <authorList>
            <person name="Kallberg Y."/>
            <person name="Tangrot J."/>
            <person name="Rosling A."/>
        </authorList>
    </citation>
    <scope>NUCLEOTIDE SEQUENCE</scope>
    <source>
        <strain evidence="1">CL356</strain>
    </source>
</reference>
<dbReference type="Proteomes" id="UP000789525">
    <property type="component" value="Unassembled WGS sequence"/>
</dbReference>
<proteinExistence type="predicted"/>
<dbReference type="EMBL" id="CAJVPT010034865">
    <property type="protein sequence ID" value="CAG8709395.1"/>
    <property type="molecule type" value="Genomic_DNA"/>
</dbReference>
<evidence type="ECO:0000313" key="2">
    <source>
        <dbReference type="Proteomes" id="UP000789525"/>
    </source>
</evidence>
<sequence length="99" mass="11505">MEENNENLVLVQRPNRGELLTYRAQEAPPDQHTGETLPPDDLEKFPLLPRKKLRALVSLYHQSSTFITPETLDRHIEKEFALDPRRPVHLDQALLKKEA</sequence>
<protein>
    <submittedName>
        <fullName evidence="1">15924_t:CDS:1</fullName>
    </submittedName>
</protein>
<feature type="non-terminal residue" evidence="1">
    <location>
        <position position="99"/>
    </location>
</feature>
<keyword evidence="2" id="KW-1185">Reference proteome</keyword>
<name>A0ACA9PH30_9GLOM</name>